<dbReference type="RefSeq" id="XP_043009420.1">
    <property type="nucleotide sequence ID" value="XM_043154131.1"/>
</dbReference>
<sequence length="397" mass="41821">MSLKTDTTIRRRLGRSQQRAAAHVDRRRYSAGRDIQYRRRETSPPIFGTEPPDTVIVITQVRTLPTVTISRTTSRSTTRRSTSTSKSSSSSSSSQLSTSSSSPPSPTTTTFLPPATTTNPTSPSVSSSSSPTQSSENSNSPNPSANGGLSSGAIAGIAIAVVIILAALIAVLVRRRMMANRAEKRTNWLDRAGFTGPPPVPFMAQSTNPPYFPPPPAPEPYDYGTPRLSYSQPVPPPPAASNVALNPNRPASLVPGRRTTEFSPGLYSAASFQSSAVPISVPVVPPPPPPPPPPPVPAAAAVSNRNRNPLEGSRSTANNGLTVRCTFIPSMSDELPISTGETIGVLQEFDDGWALCVNGFGQQGMVPMECLEVPVSPGPGLGDRLGMKRSSSLSARS</sequence>
<feature type="domain" description="SH3" evidence="9">
    <location>
        <begin position="316"/>
        <end position="376"/>
    </location>
</feature>
<dbReference type="PROSITE" id="PS50002">
    <property type="entry name" value="SH3"/>
    <property type="match status" value="1"/>
</dbReference>
<dbReference type="Gene3D" id="2.30.30.40">
    <property type="entry name" value="SH3 Domains"/>
    <property type="match status" value="1"/>
</dbReference>
<dbReference type="AlphaFoldDB" id="A0A9P7S0Q4"/>
<keyword evidence="4 8" id="KW-1133">Transmembrane helix</keyword>
<keyword evidence="5 8" id="KW-0472">Membrane</keyword>
<feature type="region of interest" description="Disordered" evidence="7">
    <location>
        <begin position="377"/>
        <end position="397"/>
    </location>
</feature>
<reference evidence="10" key="1">
    <citation type="journal article" date="2021" name="Genome Biol. Evol.">
        <title>The assembled and annotated genome of the fairy-ring fungus Marasmius oreades.</title>
        <authorList>
            <person name="Hiltunen M."/>
            <person name="Ament-Velasquez S.L."/>
            <person name="Johannesson H."/>
        </authorList>
    </citation>
    <scope>NUCLEOTIDE SEQUENCE</scope>
    <source>
        <strain evidence="10">03SP1</strain>
    </source>
</reference>
<dbReference type="Pfam" id="PF07653">
    <property type="entry name" value="SH3_2"/>
    <property type="match status" value="1"/>
</dbReference>
<proteinExistence type="predicted"/>
<comment type="caution">
    <text evidence="10">The sequence shown here is derived from an EMBL/GenBank/DDBJ whole genome shotgun (WGS) entry which is preliminary data.</text>
</comment>
<evidence type="ECO:0000256" key="3">
    <source>
        <dbReference type="ARBA" id="ARBA00022692"/>
    </source>
</evidence>
<dbReference type="OrthoDB" id="5340910at2759"/>
<evidence type="ECO:0000259" key="9">
    <source>
        <dbReference type="PROSITE" id="PS50002"/>
    </source>
</evidence>
<feature type="region of interest" description="Disordered" evidence="7">
    <location>
        <begin position="1"/>
        <end position="51"/>
    </location>
</feature>
<dbReference type="EMBL" id="CM032185">
    <property type="protein sequence ID" value="KAG7092950.1"/>
    <property type="molecule type" value="Genomic_DNA"/>
</dbReference>
<feature type="compositionally biased region" description="Pro residues" evidence="7">
    <location>
        <begin position="286"/>
        <end position="297"/>
    </location>
</feature>
<feature type="region of interest" description="Disordered" evidence="7">
    <location>
        <begin position="68"/>
        <end position="145"/>
    </location>
</feature>
<evidence type="ECO:0000256" key="6">
    <source>
        <dbReference type="PROSITE-ProRule" id="PRU00192"/>
    </source>
</evidence>
<evidence type="ECO:0000313" key="11">
    <source>
        <dbReference type="Proteomes" id="UP001049176"/>
    </source>
</evidence>
<dbReference type="InterPro" id="IPR051694">
    <property type="entry name" value="Immunoregulatory_rcpt-like"/>
</dbReference>
<evidence type="ECO:0000256" key="4">
    <source>
        <dbReference type="ARBA" id="ARBA00022989"/>
    </source>
</evidence>
<evidence type="ECO:0000313" key="10">
    <source>
        <dbReference type="EMBL" id="KAG7092950.1"/>
    </source>
</evidence>
<keyword evidence="2 6" id="KW-0728">SH3 domain</keyword>
<dbReference type="PANTHER" id="PTHR15549:SF26">
    <property type="entry name" value="AXIAL BUDDING PATTERN PROTEIN 2-RELATED"/>
    <property type="match status" value="1"/>
</dbReference>
<keyword evidence="11" id="KW-1185">Reference proteome</keyword>
<evidence type="ECO:0000256" key="8">
    <source>
        <dbReference type="SAM" id="Phobius"/>
    </source>
</evidence>
<feature type="transmembrane region" description="Helical" evidence="8">
    <location>
        <begin position="149"/>
        <end position="173"/>
    </location>
</feature>
<evidence type="ECO:0000256" key="7">
    <source>
        <dbReference type="SAM" id="MobiDB-lite"/>
    </source>
</evidence>
<keyword evidence="3 8" id="KW-0812">Transmembrane</keyword>
<feature type="region of interest" description="Disordered" evidence="7">
    <location>
        <begin position="286"/>
        <end position="317"/>
    </location>
</feature>
<dbReference type="InterPro" id="IPR001452">
    <property type="entry name" value="SH3_domain"/>
</dbReference>
<evidence type="ECO:0000256" key="2">
    <source>
        <dbReference type="ARBA" id="ARBA00022443"/>
    </source>
</evidence>
<name>A0A9P7S0Q4_9AGAR</name>
<dbReference type="GO" id="GO:0016020">
    <property type="term" value="C:membrane"/>
    <property type="evidence" value="ECO:0007669"/>
    <property type="project" value="UniProtKB-SubCell"/>
</dbReference>
<evidence type="ECO:0000256" key="5">
    <source>
        <dbReference type="ARBA" id="ARBA00023136"/>
    </source>
</evidence>
<dbReference type="InterPro" id="IPR036028">
    <property type="entry name" value="SH3-like_dom_sf"/>
</dbReference>
<dbReference type="GeneID" id="66078328"/>
<organism evidence="10 11">
    <name type="scientific">Marasmius oreades</name>
    <name type="common">fairy-ring Marasmius</name>
    <dbReference type="NCBI Taxonomy" id="181124"/>
    <lineage>
        <taxon>Eukaryota</taxon>
        <taxon>Fungi</taxon>
        <taxon>Dikarya</taxon>
        <taxon>Basidiomycota</taxon>
        <taxon>Agaricomycotina</taxon>
        <taxon>Agaricomycetes</taxon>
        <taxon>Agaricomycetidae</taxon>
        <taxon>Agaricales</taxon>
        <taxon>Marasmiineae</taxon>
        <taxon>Marasmiaceae</taxon>
        <taxon>Marasmius</taxon>
    </lineage>
</organism>
<dbReference type="PANTHER" id="PTHR15549">
    <property type="entry name" value="PAIRED IMMUNOGLOBULIN-LIKE TYPE 2 RECEPTOR"/>
    <property type="match status" value="1"/>
</dbReference>
<gene>
    <name evidence="10" type="ORF">E1B28_009252</name>
</gene>
<comment type="subcellular location">
    <subcellularLocation>
        <location evidence="1">Membrane</location>
        <topology evidence="1">Single-pass membrane protein</topology>
    </subcellularLocation>
</comment>
<dbReference type="KEGG" id="more:E1B28_009252"/>
<dbReference type="Proteomes" id="UP001049176">
    <property type="component" value="Chromosome 5"/>
</dbReference>
<dbReference type="GO" id="GO:0071944">
    <property type="term" value="C:cell periphery"/>
    <property type="evidence" value="ECO:0007669"/>
    <property type="project" value="UniProtKB-ARBA"/>
</dbReference>
<dbReference type="SUPFAM" id="SSF50044">
    <property type="entry name" value="SH3-domain"/>
    <property type="match status" value="1"/>
</dbReference>
<evidence type="ECO:0000256" key="1">
    <source>
        <dbReference type="ARBA" id="ARBA00004167"/>
    </source>
</evidence>
<accession>A0A9P7S0Q4</accession>
<dbReference type="SMART" id="SM00326">
    <property type="entry name" value="SH3"/>
    <property type="match status" value="1"/>
</dbReference>
<protein>
    <recommendedName>
        <fullName evidence="9">SH3 domain-containing protein</fullName>
    </recommendedName>
</protein>